<dbReference type="GO" id="GO:0006412">
    <property type="term" value="P:translation"/>
    <property type="evidence" value="ECO:0007669"/>
    <property type="project" value="UniProtKB-UniRule"/>
</dbReference>
<reference evidence="4 5" key="1">
    <citation type="submission" date="2018-08" db="EMBL/GenBank/DDBJ databases">
        <title>The metabolism and importance of syntrophic acetate oxidation coupled to methane or sulfide production in haloalkaline environments.</title>
        <authorList>
            <person name="Timmers P.H.A."/>
            <person name="Vavourakis C.D."/>
            <person name="Sorokin D.Y."/>
            <person name="Sinninghe Damste J.S."/>
            <person name="Muyzer G."/>
            <person name="Stams A.J.M."/>
            <person name="Plugge C.M."/>
        </authorList>
    </citation>
    <scope>NUCLEOTIDE SEQUENCE [LARGE SCALE GENOMIC DNA]</scope>
    <source>
        <strain evidence="4">MSAO_Arc3</strain>
    </source>
</reference>
<dbReference type="EMBL" id="QZAB01000431">
    <property type="protein sequence ID" value="RQD82685.1"/>
    <property type="molecule type" value="Genomic_DNA"/>
</dbReference>
<dbReference type="GO" id="GO:0005840">
    <property type="term" value="C:ribosome"/>
    <property type="evidence" value="ECO:0007669"/>
    <property type="project" value="UniProtKB-KW"/>
</dbReference>
<dbReference type="Gene3D" id="3.30.70.330">
    <property type="match status" value="1"/>
</dbReference>
<dbReference type="AlphaFoldDB" id="A0A3R7VSV4"/>
<dbReference type="SUPFAM" id="SSF54189">
    <property type="entry name" value="Ribosomal proteins S24e, L23 and L15e"/>
    <property type="match status" value="1"/>
</dbReference>
<dbReference type="HAMAP" id="MF_00545">
    <property type="entry name" value="Ribosomal_eS24"/>
    <property type="match status" value="1"/>
</dbReference>
<name>A0A3R7VSV4_9EURY</name>
<dbReference type="RefSeq" id="WP_259133033.1">
    <property type="nucleotide sequence ID" value="NZ_JANUCS010000001.1"/>
</dbReference>
<keyword evidence="1 3" id="KW-0689">Ribosomal protein</keyword>
<comment type="caution">
    <text evidence="4">The sequence shown here is derived from an EMBL/GenBank/DDBJ whole genome shotgun (WGS) entry which is preliminary data.</text>
</comment>
<protein>
    <recommendedName>
        <fullName evidence="3">Small ribosomal subunit protein eS24</fullName>
    </recommendedName>
</protein>
<dbReference type="InterPro" id="IPR012677">
    <property type="entry name" value="Nucleotide-bd_a/b_plait_sf"/>
</dbReference>
<dbReference type="InterPro" id="IPR012678">
    <property type="entry name" value="Ribosomal_uL23/eL15/eS24_sf"/>
</dbReference>
<evidence type="ECO:0000313" key="5">
    <source>
        <dbReference type="Proteomes" id="UP000284763"/>
    </source>
</evidence>
<dbReference type="PANTHER" id="PTHR10496">
    <property type="entry name" value="40S RIBOSOMAL PROTEIN S24"/>
    <property type="match status" value="1"/>
</dbReference>
<evidence type="ECO:0000256" key="3">
    <source>
        <dbReference type="HAMAP-Rule" id="MF_00545"/>
    </source>
</evidence>
<accession>A0A3R7VSV4</accession>
<dbReference type="Pfam" id="PF01282">
    <property type="entry name" value="Ribosomal_S24e"/>
    <property type="match status" value="1"/>
</dbReference>
<evidence type="ECO:0000256" key="1">
    <source>
        <dbReference type="ARBA" id="ARBA00022980"/>
    </source>
</evidence>
<dbReference type="Proteomes" id="UP000284763">
    <property type="component" value="Unassembled WGS sequence"/>
</dbReference>
<dbReference type="GO" id="GO:0003735">
    <property type="term" value="F:structural constituent of ribosome"/>
    <property type="evidence" value="ECO:0007669"/>
    <property type="project" value="InterPro"/>
</dbReference>
<gene>
    <name evidence="3" type="primary">rps24e</name>
    <name evidence="4" type="ORF">D5R95_06865</name>
</gene>
<keyword evidence="2 3" id="KW-0687">Ribonucleoprotein</keyword>
<dbReference type="InterPro" id="IPR001976">
    <property type="entry name" value="Ribosomal_eS24"/>
</dbReference>
<evidence type="ECO:0000256" key="2">
    <source>
        <dbReference type="ARBA" id="ARBA00023274"/>
    </source>
</evidence>
<evidence type="ECO:0000313" key="4">
    <source>
        <dbReference type="EMBL" id="RQD82685.1"/>
    </source>
</evidence>
<sequence>MEIEIKKDENNALLHRRELNFLVNFDGATPKRLDVKKKLAATFDVNPELVVIHRLNNMFGQQQAVGFAKIYEDSPHMQKYEGKYVLTRNIIPEAADAEETQSE</sequence>
<comment type="similarity">
    <text evidence="3">Belongs to the eukaryotic ribosomal protein eS24 family.</text>
</comment>
<organism evidence="4 5">
    <name type="scientific">Methanosalsum natronophilum</name>
    <dbReference type="NCBI Taxonomy" id="768733"/>
    <lineage>
        <taxon>Archaea</taxon>
        <taxon>Methanobacteriati</taxon>
        <taxon>Methanobacteriota</taxon>
        <taxon>Stenosarchaea group</taxon>
        <taxon>Methanomicrobia</taxon>
        <taxon>Methanosarcinales</taxon>
        <taxon>Methanosarcinaceae</taxon>
        <taxon>Methanosalsum</taxon>
    </lineage>
</organism>
<proteinExistence type="inferred from homology"/>
<dbReference type="GO" id="GO:1990904">
    <property type="term" value="C:ribonucleoprotein complex"/>
    <property type="evidence" value="ECO:0007669"/>
    <property type="project" value="UniProtKB-KW"/>
</dbReference>